<feature type="transmembrane region" description="Helical" evidence="5">
    <location>
        <begin position="164"/>
        <end position="183"/>
    </location>
</feature>
<feature type="transmembrane region" description="Helical" evidence="5">
    <location>
        <begin position="47"/>
        <end position="68"/>
    </location>
</feature>
<feature type="transmembrane region" description="Helical" evidence="5">
    <location>
        <begin position="99"/>
        <end position="125"/>
    </location>
</feature>
<evidence type="ECO:0000256" key="5">
    <source>
        <dbReference type="SAM" id="Phobius"/>
    </source>
</evidence>
<feature type="transmembrane region" description="Helical" evidence="5">
    <location>
        <begin position="337"/>
        <end position="357"/>
    </location>
</feature>
<dbReference type="EMBL" id="BAABLM010000005">
    <property type="protein sequence ID" value="GAA4680302.1"/>
    <property type="molecule type" value="Genomic_DNA"/>
</dbReference>
<dbReference type="InterPro" id="IPR020846">
    <property type="entry name" value="MFS_dom"/>
</dbReference>
<dbReference type="SUPFAM" id="SSF103473">
    <property type="entry name" value="MFS general substrate transporter"/>
    <property type="match status" value="1"/>
</dbReference>
<feature type="transmembrane region" description="Helical" evidence="5">
    <location>
        <begin position="279"/>
        <end position="308"/>
    </location>
</feature>
<name>A0ABP8W6G5_9MICO</name>
<feature type="transmembrane region" description="Helical" evidence="5">
    <location>
        <begin position="137"/>
        <end position="158"/>
    </location>
</feature>
<gene>
    <name evidence="7" type="ORF">GCM10025780_26910</name>
</gene>
<dbReference type="InterPro" id="IPR011701">
    <property type="entry name" value="MFS"/>
</dbReference>
<comment type="caution">
    <text evidence="7">The sequence shown here is derived from an EMBL/GenBank/DDBJ whole genome shotgun (WGS) entry which is preliminary data.</text>
</comment>
<proteinExistence type="predicted"/>
<evidence type="ECO:0000256" key="1">
    <source>
        <dbReference type="ARBA" id="ARBA00004651"/>
    </source>
</evidence>
<keyword evidence="4 5" id="KW-0472">Membrane</keyword>
<dbReference type="PANTHER" id="PTHR42910:SF1">
    <property type="entry name" value="MAJOR FACILITATOR SUPERFAMILY (MFS) PROFILE DOMAIN-CONTAINING PROTEIN"/>
    <property type="match status" value="1"/>
</dbReference>
<accession>A0ABP8W6G5</accession>
<feature type="transmembrane region" description="Helical" evidence="5">
    <location>
        <begin position="364"/>
        <end position="383"/>
    </location>
</feature>
<evidence type="ECO:0000259" key="6">
    <source>
        <dbReference type="PROSITE" id="PS50850"/>
    </source>
</evidence>
<feature type="transmembrane region" description="Helical" evidence="5">
    <location>
        <begin position="7"/>
        <end position="27"/>
    </location>
</feature>
<dbReference type="RefSeq" id="WP_345376417.1">
    <property type="nucleotide sequence ID" value="NZ_BAABLM010000005.1"/>
</dbReference>
<feature type="domain" description="Major facilitator superfamily (MFS) profile" evidence="6">
    <location>
        <begin position="7"/>
        <end position="388"/>
    </location>
</feature>
<dbReference type="Gene3D" id="1.20.1250.20">
    <property type="entry name" value="MFS general substrate transporter like domains"/>
    <property type="match status" value="1"/>
</dbReference>
<keyword evidence="8" id="KW-1185">Reference proteome</keyword>
<evidence type="ECO:0000256" key="2">
    <source>
        <dbReference type="ARBA" id="ARBA00022692"/>
    </source>
</evidence>
<evidence type="ECO:0000256" key="3">
    <source>
        <dbReference type="ARBA" id="ARBA00022989"/>
    </source>
</evidence>
<organism evidence="7 8">
    <name type="scientific">Frondihabitans cladoniiphilus</name>
    <dbReference type="NCBI Taxonomy" id="715785"/>
    <lineage>
        <taxon>Bacteria</taxon>
        <taxon>Bacillati</taxon>
        <taxon>Actinomycetota</taxon>
        <taxon>Actinomycetes</taxon>
        <taxon>Micrococcales</taxon>
        <taxon>Microbacteriaceae</taxon>
        <taxon>Frondihabitans</taxon>
    </lineage>
</organism>
<keyword evidence="2 5" id="KW-0812">Transmembrane</keyword>
<dbReference type="PROSITE" id="PS50850">
    <property type="entry name" value="MFS"/>
    <property type="match status" value="1"/>
</dbReference>
<comment type="subcellular location">
    <subcellularLocation>
        <location evidence="1">Cell membrane</location>
        <topology evidence="1">Multi-pass membrane protein</topology>
    </subcellularLocation>
</comment>
<dbReference type="InterPro" id="IPR036259">
    <property type="entry name" value="MFS_trans_sf"/>
</dbReference>
<protein>
    <submittedName>
        <fullName evidence="7">MFS transporter</fullName>
    </submittedName>
</protein>
<dbReference type="Pfam" id="PF07690">
    <property type="entry name" value="MFS_1"/>
    <property type="match status" value="1"/>
</dbReference>
<dbReference type="Proteomes" id="UP001501295">
    <property type="component" value="Unassembled WGS sequence"/>
</dbReference>
<sequence length="416" mass="43135">MTRTRSLRLVTVVMALTCGFTVANIYYSQPLLGLIAHDFSVSEGTAALVVTLTQLGYALGMIALVPLGDKVENRGLASWTLLGTAVALGVAAFSPSFGVFLAMSILIGVTSVVVQVIVPIAANLAPEGQGGRVVGQVMMGLLLGILLARTLASFVAAAWGWSSIYLMSAVVMVVLSFLLRGILPKRRPATPVSYGALLKSMVVLVRRHEPLRRRALSQALIFGAFTAFWTAVAFHLIAQFGFGQTAIGLFALVGAAGALAAPVAGRLGDRGLGHLSSGAAMLLAVIALLIVAVLPTSIVALAVGAILLDFAVQSHQVLGQHEVYALDPSARSRINSVYMFTLFVGGAIASAITGLLYTAGGWDAVSLFGAALPFVGLLIWLAHHLRHVRPAAREAARAVAAASSSGAAARSPQPTP</sequence>
<dbReference type="CDD" id="cd17324">
    <property type="entry name" value="MFS_NepI_like"/>
    <property type="match status" value="1"/>
</dbReference>
<feature type="transmembrane region" description="Helical" evidence="5">
    <location>
        <begin position="75"/>
        <end position="93"/>
    </location>
</feature>
<evidence type="ECO:0000313" key="8">
    <source>
        <dbReference type="Proteomes" id="UP001501295"/>
    </source>
</evidence>
<feature type="transmembrane region" description="Helical" evidence="5">
    <location>
        <begin position="246"/>
        <end position="267"/>
    </location>
</feature>
<reference evidence="8" key="1">
    <citation type="journal article" date="2019" name="Int. J. Syst. Evol. Microbiol.">
        <title>The Global Catalogue of Microorganisms (GCM) 10K type strain sequencing project: providing services to taxonomists for standard genome sequencing and annotation.</title>
        <authorList>
            <consortium name="The Broad Institute Genomics Platform"/>
            <consortium name="The Broad Institute Genome Sequencing Center for Infectious Disease"/>
            <person name="Wu L."/>
            <person name="Ma J."/>
        </authorList>
    </citation>
    <scope>NUCLEOTIDE SEQUENCE [LARGE SCALE GENOMIC DNA]</scope>
    <source>
        <strain evidence="8">JCM 18956</strain>
    </source>
</reference>
<feature type="transmembrane region" description="Helical" evidence="5">
    <location>
        <begin position="216"/>
        <end position="240"/>
    </location>
</feature>
<evidence type="ECO:0000256" key="4">
    <source>
        <dbReference type="ARBA" id="ARBA00023136"/>
    </source>
</evidence>
<evidence type="ECO:0000313" key="7">
    <source>
        <dbReference type="EMBL" id="GAA4680302.1"/>
    </source>
</evidence>
<dbReference type="PANTHER" id="PTHR42910">
    <property type="entry name" value="TRANSPORTER SCO4007-RELATED"/>
    <property type="match status" value="1"/>
</dbReference>
<keyword evidence="3 5" id="KW-1133">Transmembrane helix</keyword>